<reference evidence="9" key="1">
    <citation type="journal article" date="2016" name="Nat. Genet.">
        <title>A high-quality carrot genome assembly provides new insights into carotenoid accumulation and asterid genome evolution.</title>
        <authorList>
            <person name="Iorizzo M."/>
            <person name="Ellison S."/>
            <person name="Senalik D."/>
            <person name="Zeng P."/>
            <person name="Satapoomin P."/>
            <person name="Huang J."/>
            <person name="Bowman M."/>
            <person name="Iovene M."/>
            <person name="Sanseverino W."/>
            <person name="Cavagnaro P."/>
            <person name="Yildiz M."/>
            <person name="Macko-Podgorni A."/>
            <person name="Moranska E."/>
            <person name="Grzebelus E."/>
            <person name="Grzebelus D."/>
            <person name="Ashrafi H."/>
            <person name="Zheng Z."/>
            <person name="Cheng S."/>
            <person name="Spooner D."/>
            <person name="Van Deynze A."/>
            <person name="Simon P."/>
        </authorList>
    </citation>
    <scope>NUCLEOTIDE SEQUENCE</scope>
    <source>
        <tissue evidence="9">Leaf</tissue>
    </source>
</reference>
<evidence type="ECO:0000259" key="8">
    <source>
        <dbReference type="Pfam" id="PF18117"/>
    </source>
</evidence>
<dbReference type="Gene3D" id="3.40.50.1820">
    <property type="entry name" value="alpha/beta hydrolase"/>
    <property type="match status" value="1"/>
</dbReference>
<evidence type="ECO:0000256" key="5">
    <source>
        <dbReference type="ARBA" id="ARBA00022821"/>
    </source>
</evidence>
<evidence type="ECO:0000256" key="3">
    <source>
        <dbReference type="ARBA" id="ARBA00022490"/>
    </source>
</evidence>
<keyword evidence="6" id="KW-0539">Nucleus</keyword>
<evidence type="ECO:0000256" key="6">
    <source>
        <dbReference type="ARBA" id="ARBA00023242"/>
    </source>
</evidence>
<dbReference type="InterPro" id="IPR041266">
    <property type="entry name" value="EDS1_EP"/>
</dbReference>
<gene>
    <name evidence="9" type="ORF">DCAR_0416990</name>
</gene>
<sequence>MVEYPYFMFTYEQELGNHLVCSDLLSSCWAYNRKVNEETPQVVNLGLLPQTVRYKRFDAQDSRGLAVIAFSSCISIDLHGEGQRLVSSADLDLKHFDFLSTNSNPSFSINNLAIQLFHSLLAQLSQEKIDTTKPLIITGHSLGGSVASLFTIWLLNNSYKKIEYRKTKYPICLTFGSPLLGNEGLQKAISARPSLDSCFVHVVLKHDPVPGLFLLPHNTIDSVSNSTSQYKSFGLYLFCSESGVACFSEPEFVLEILGIFSSQNRPFGDYGLVLEGLKGKAIVKGTRLAGFDNDPLCTGITLQLQAIGIHDMQNNVMIRRIETKQKEFFERKAYQVGLDESLKKMKTEMAYMEWYKKTTRTRGGYYDTYKSSTRNRDETVSKAKLVKYQRSLTKCWANAVYEAKRTDGKSFPFRLLMAGNNYRRMVEPLDIAEYYKGYKQGQKDYWAGGRSEHYILLEKWLNEMQSTPSQRTKSCSFNEDSCFWAHVEEALMLVKMLSNEESSPENEELFRKLNKFEEYFMGSIDKHIVDPEIFLEGSSFKLWWSLYSDKKGDSYKSPLANYMRARSYEALL</sequence>
<keyword evidence="4" id="KW-0378">Hydrolase</keyword>
<keyword evidence="5" id="KW-0611">Plant defense</keyword>
<dbReference type="SUPFAM" id="SSF53474">
    <property type="entry name" value="alpha/beta-Hydrolases"/>
    <property type="match status" value="1"/>
</dbReference>
<dbReference type="InterPro" id="IPR044603">
    <property type="entry name" value="SAG101-like"/>
</dbReference>
<feature type="domain" description="Fungal lipase-type" evidence="7">
    <location>
        <begin position="106"/>
        <end position="213"/>
    </location>
</feature>
<reference evidence="9" key="2">
    <citation type="submission" date="2022-03" db="EMBL/GenBank/DDBJ databases">
        <title>Draft title - Genomic analysis of global carrot germplasm unveils the trajectory of domestication and the origin of high carotenoid orange carrot.</title>
        <authorList>
            <person name="Iorizzo M."/>
            <person name="Ellison S."/>
            <person name="Senalik D."/>
            <person name="Macko-Podgorni A."/>
            <person name="Grzebelus D."/>
            <person name="Bostan H."/>
            <person name="Rolling W."/>
            <person name="Curaba J."/>
            <person name="Simon P."/>
        </authorList>
    </citation>
    <scope>NUCLEOTIDE SEQUENCE</scope>
    <source>
        <tissue evidence="9">Leaf</tissue>
    </source>
</reference>
<evidence type="ECO:0008006" key="11">
    <source>
        <dbReference type="Google" id="ProtNLM"/>
    </source>
</evidence>
<accession>A0AAF1AWK4</accession>
<name>A0AAF1AWK4_DAUCS</name>
<evidence type="ECO:0000259" key="7">
    <source>
        <dbReference type="Pfam" id="PF01764"/>
    </source>
</evidence>
<dbReference type="InterPro" id="IPR002921">
    <property type="entry name" value="Fungal_lipase-type"/>
</dbReference>
<evidence type="ECO:0000313" key="10">
    <source>
        <dbReference type="Proteomes" id="UP000077755"/>
    </source>
</evidence>
<evidence type="ECO:0000256" key="2">
    <source>
        <dbReference type="ARBA" id="ARBA00004496"/>
    </source>
</evidence>
<dbReference type="PANTHER" id="PTHR46898">
    <property type="entry name" value="SENESCENCE-ASSOCIATED CARBOXYLESTERASE 101"/>
    <property type="match status" value="1"/>
</dbReference>
<dbReference type="GO" id="GO:0052689">
    <property type="term" value="F:carboxylic ester hydrolase activity"/>
    <property type="evidence" value="ECO:0007669"/>
    <property type="project" value="InterPro"/>
</dbReference>
<keyword evidence="10" id="KW-1185">Reference proteome</keyword>
<proteinExistence type="predicted"/>
<dbReference type="GO" id="GO:0005634">
    <property type="term" value="C:nucleus"/>
    <property type="evidence" value="ECO:0007669"/>
    <property type="project" value="UniProtKB-SubCell"/>
</dbReference>
<dbReference type="GO" id="GO:0006629">
    <property type="term" value="P:lipid metabolic process"/>
    <property type="evidence" value="ECO:0007669"/>
    <property type="project" value="InterPro"/>
</dbReference>
<dbReference type="GO" id="GO:0006952">
    <property type="term" value="P:defense response"/>
    <property type="evidence" value="ECO:0007669"/>
    <property type="project" value="UniProtKB-KW"/>
</dbReference>
<dbReference type="GO" id="GO:0005737">
    <property type="term" value="C:cytoplasm"/>
    <property type="evidence" value="ECO:0007669"/>
    <property type="project" value="UniProtKB-SubCell"/>
</dbReference>
<dbReference type="PANTHER" id="PTHR46898:SF3">
    <property type="entry name" value="FUNGAL LIPASE-LIKE DOMAIN-CONTAINING PROTEIN"/>
    <property type="match status" value="1"/>
</dbReference>
<evidence type="ECO:0000256" key="1">
    <source>
        <dbReference type="ARBA" id="ARBA00004123"/>
    </source>
</evidence>
<dbReference type="Pfam" id="PF18117">
    <property type="entry name" value="EDS1_EP"/>
    <property type="match status" value="1"/>
</dbReference>
<evidence type="ECO:0000313" key="9">
    <source>
        <dbReference type="EMBL" id="WOG97649.1"/>
    </source>
</evidence>
<organism evidence="9 10">
    <name type="scientific">Daucus carota subsp. sativus</name>
    <name type="common">Carrot</name>
    <dbReference type="NCBI Taxonomy" id="79200"/>
    <lineage>
        <taxon>Eukaryota</taxon>
        <taxon>Viridiplantae</taxon>
        <taxon>Streptophyta</taxon>
        <taxon>Embryophyta</taxon>
        <taxon>Tracheophyta</taxon>
        <taxon>Spermatophyta</taxon>
        <taxon>Magnoliopsida</taxon>
        <taxon>eudicotyledons</taxon>
        <taxon>Gunneridae</taxon>
        <taxon>Pentapetalae</taxon>
        <taxon>asterids</taxon>
        <taxon>campanulids</taxon>
        <taxon>Apiales</taxon>
        <taxon>Apiaceae</taxon>
        <taxon>Apioideae</taxon>
        <taxon>Scandiceae</taxon>
        <taxon>Daucinae</taxon>
        <taxon>Daucus</taxon>
        <taxon>Daucus sect. Daucus</taxon>
    </lineage>
</organism>
<comment type="subcellular location">
    <subcellularLocation>
        <location evidence="2">Cytoplasm</location>
    </subcellularLocation>
    <subcellularLocation>
        <location evidence="1">Nucleus</location>
    </subcellularLocation>
</comment>
<evidence type="ECO:0000256" key="4">
    <source>
        <dbReference type="ARBA" id="ARBA00022801"/>
    </source>
</evidence>
<dbReference type="Proteomes" id="UP000077755">
    <property type="component" value="Chromosome 4"/>
</dbReference>
<feature type="domain" description="EDS1 EP" evidence="8">
    <location>
        <begin position="351"/>
        <end position="561"/>
    </location>
</feature>
<dbReference type="InterPro" id="IPR029058">
    <property type="entry name" value="AB_hydrolase_fold"/>
</dbReference>
<keyword evidence="3" id="KW-0963">Cytoplasm</keyword>
<protein>
    <recommendedName>
        <fullName evidence="11">Fungal lipase-like domain-containing protein</fullName>
    </recommendedName>
</protein>
<dbReference type="Pfam" id="PF01764">
    <property type="entry name" value="Lipase_3"/>
    <property type="match status" value="1"/>
</dbReference>
<dbReference type="EMBL" id="CP093346">
    <property type="protein sequence ID" value="WOG97649.1"/>
    <property type="molecule type" value="Genomic_DNA"/>
</dbReference>
<dbReference type="AlphaFoldDB" id="A0AAF1AWK4"/>